<accession>A0A930VNE6</accession>
<sequence length="131" mass="14343">MSLGRRQIVVLIALALLLAAGGYYLGVRGAERANWHTATVNLSGVAADETGPHRLLSFRVDGWTYAVEDSVRWVDPQGTTHESGWPECLEPAHPGFSSRNDEEVTFRFAELTADTGYLGWRPVLMVECPGA</sequence>
<dbReference type="Proteomes" id="UP000660668">
    <property type="component" value="Unassembled WGS sequence"/>
</dbReference>
<dbReference type="EMBL" id="JADKPO010000009">
    <property type="protein sequence ID" value="MBF4767871.1"/>
    <property type="molecule type" value="Genomic_DNA"/>
</dbReference>
<organism evidence="1 2">
    <name type="scientific">Nocardioides agariphilus</name>
    <dbReference type="NCBI Taxonomy" id="433664"/>
    <lineage>
        <taxon>Bacteria</taxon>
        <taxon>Bacillati</taxon>
        <taxon>Actinomycetota</taxon>
        <taxon>Actinomycetes</taxon>
        <taxon>Propionibacteriales</taxon>
        <taxon>Nocardioidaceae</taxon>
        <taxon>Nocardioides</taxon>
    </lineage>
</organism>
<name>A0A930VNE6_9ACTN</name>
<dbReference type="RefSeq" id="WP_194696010.1">
    <property type="nucleotide sequence ID" value="NZ_JADKPO010000009.1"/>
</dbReference>
<proteinExistence type="predicted"/>
<reference evidence="1" key="1">
    <citation type="submission" date="2020-11" db="EMBL/GenBank/DDBJ databases">
        <title>Nocardioides cynanchi sp. nov., isolated from soil of rhizosphere of Cynanchum wilfordii.</title>
        <authorList>
            <person name="Lee J.-S."/>
            <person name="Suh M.K."/>
            <person name="Kim J.-S."/>
        </authorList>
    </citation>
    <scope>NUCLEOTIDE SEQUENCE</scope>
    <source>
        <strain evidence="1">KCTC 19276</strain>
    </source>
</reference>
<keyword evidence="2" id="KW-1185">Reference proteome</keyword>
<comment type="caution">
    <text evidence="1">The sequence shown here is derived from an EMBL/GenBank/DDBJ whole genome shotgun (WGS) entry which is preliminary data.</text>
</comment>
<evidence type="ECO:0000313" key="2">
    <source>
        <dbReference type="Proteomes" id="UP000660668"/>
    </source>
</evidence>
<gene>
    <name evidence="1" type="ORF">ISU10_08850</name>
</gene>
<dbReference type="AlphaFoldDB" id="A0A930VNE6"/>
<protein>
    <submittedName>
        <fullName evidence="1">Uncharacterized protein</fullName>
    </submittedName>
</protein>
<evidence type="ECO:0000313" key="1">
    <source>
        <dbReference type="EMBL" id="MBF4767871.1"/>
    </source>
</evidence>